<name>A9DMN5_9FLAO</name>
<dbReference type="HOGENOM" id="CLU_1832525_0_0_10"/>
<keyword evidence="2" id="KW-1185">Reference proteome</keyword>
<gene>
    <name evidence="1" type="ORF">KAOT1_21352</name>
</gene>
<evidence type="ECO:0000313" key="1">
    <source>
        <dbReference type="EMBL" id="EDP97751.1"/>
    </source>
</evidence>
<dbReference type="PROSITE" id="PS51257">
    <property type="entry name" value="PROKAR_LIPOPROTEIN"/>
    <property type="match status" value="1"/>
</dbReference>
<evidence type="ECO:0008006" key="3">
    <source>
        <dbReference type="Google" id="ProtNLM"/>
    </source>
</evidence>
<protein>
    <recommendedName>
        <fullName evidence="3">Lipocalin-like domain-containing protein</fullName>
    </recommendedName>
</protein>
<organism evidence="1 2">
    <name type="scientific">Kordia algicida OT-1</name>
    <dbReference type="NCBI Taxonomy" id="391587"/>
    <lineage>
        <taxon>Bacteria</taxon>
        <taxon>Pseudomonadati</taxon>
        <taxon>Bacteroidota</taxon>
        <taxon>Flavobacteriia</taxon>
        <taxon>Flavobacteriales</taxon>
        <taxon>Flavobacteriaceae</taxon>
        <taxon>Kordia</taxon>
    </lineage>
</organism>
<proteinExistence type="predicted"/>
<dbReference type="Proteomes" id="UP000002945">
    <property type="component" value="Unassembled WGS sequence"/>
</dbReference>
<sequence>MKKHILVFYLLLFFSVLSCLNVREDLILGKCKIIEATSNNEEFKKAVNSYEGNIYIFKPNGKFIYNDATVKYHFKDGIEGTWTLKDNEINVVHTLDLGSPHTAITDKNHFFITKIIDDKMTLEMHFDNGNVFTLHAFRRE</sequence>
<evidence type="ECO:0000313" key="2">
    <source>
        <dbReference type="Proteomes" id="UP000002945"/>
    </source>
</evidence>
<reference evidence="1 2" key="1">
    <citation type="journal article" date="2011" name="J. Bacteriol.">
        <title>Genome sequence of the algicidal bacterium Kordia algicida OT-1.</title>
        <authorList>
            <person name="Lee H.S."/>
            <person name="Kang S.G."/>
            <person name="Kwon K.K."/>
            <person name="Lee J.H."/>
            <person name="Kim S.J."/>
        </authorList>
    </citation>
    <scope>NUCLEOTIDE SEQUENCE [LARGE SCALE GENOMIC DNA]</scope>
    <source>
        <strain evidence="1 2">OT-1</strain>
    </source>
</reference>
<comment type="caution">
    <text evidence="1">The sequence shown here is derived from an EMBL/GenBank/DDBJ whole genome shotgun (WGS) entry which is preliminary data.</text>
</comment>
<dbReference type="AlphaFoldDB" id="A9DMN5"/>
<accession>A9DMN5</accession>
<dbReference type="RefSeq" id="WP_007096799.1">
    <property type="nucleotide sequence ID" value="NZ_CP142125.1"/>
</dbReference>
<dbReference type="EMBL" id="ABIB01000002">
    <property type="protein sequence ID" value="EDP97751.1"/>
    <property type="molecule type" value="Genomic_DNA"/>
</dbReference>